<dbReference type="EMBL" id="FNNC01000006">
    <property type="protein sequence ID" value="SDW88064.1"/>
    <property type="molecule type" value="Genomic_DNA"/>
</dbReference>
<dbReference type="InterPro" id="IPR024617">
    <property type="entry name" value="DUF3870"/>
</dbReference>
<keyword evidence="3" id="KW-1185">Reference proteome</keyword>
<dbReference type="Pfam" id="PF12986">
    <property type="entry name" value="DUF3870"/>
    <property type="match status" value="1"/>
</dbReference>
<gene>
    <name evidence="2" type="ORF">SAMN05421781_2657</name>
</gene>
<evidence type="ECO:0000313" key="2">
    <source>
        <dbReference type="EMBL" id="SDW88064.1"/>
    </source>
</evidence>
<organism evidence="2 3">
    <name type="scientific">Marinococcus luteus</name>
    <dbReference type="NCBI Taxonomy" id="1122204"/>
    <lineage>
        <taxon>Bacteria</taxon>
        <taxon>Bacillati</taxon>
        <taxon>Bacillota</taxon>
        <taxon>Bacilli</taxon>
        <taxon>Bacillales</taxon>
        <taxon>Bacillaceae</taxon>
        <taxon>Marinococcus</taxon>
    </lineage>
</organism>
<evidence type="ECO:0000259" key="1">
    <source>
        <dbReference type="Pfam" id="PF12986"/>
    </source>
</evidence>
<dbReference type="AlphaFoldDB" id="A0A1H2X6F8"/>
<evidence type="ECO:0000313" key="3">
    <source>
        <dbReference type="Proteomes" id="UP000199488"/>
    </source>
</evidence>
<dbReference type="Proteomes" id="UP000199488">
    <property type="component" value="Unassembled WGS sequence"/>
</dbReference>
<dbReference type="RefSeq" id="WP_091616040.1">
    <property type="nucleotide sequence ID" value="NZ_FNNC01000006.1"/>
</dbReference>
<accession>A0A1H2X6F8</accession>
<feature type="domain" description="DUF3870" evidence="1">
    <location>
        <begin position="8"/>
        <end position="100"/>
    </location>
</feature>
<reference evidence="2 3" key="1">
    <citation type="submission" date="2016-10" db="EMBL/GenBank/DDBJ databases">
        <authorList>
            <person name="de Groot N.N."/>
        </authorList>
    </citation>
    <scope>NUCLEOTIDE SEQUENCE [LARGE SCALE GENOMIC DNA]</scope>
    <source>
        <strain evidence="2 3">DSM 23126</strain>
    </source>
</reference>
<protein>
    <recommendedName>
        <fullName evidence="1">DUF3870 domain-containing protein</fullName>
    </recommendedName>
</protein>
<proteinExistence type="predicted"/>
<dbReference type="STRING" id="1122204.SAMN05421781_2657"/>
<dbReference type="OrthoDB" id="88363at2"/>
<name>A0A1H2X6F8_9BACI</name>
<sequence>MYNKNTIYIVGEAKSPSNNPITEQYQVFFIGFVVDTLTDEILEAECSAILSLTARFVKEIFAGASIQESEHLVEIIQKRYHGSSQKAMIVALRNASLKYKQIKADM</sequence>